<gene>
    <name evidence="1" type="ORF">QAD02_017276</name>
</gene>
<dbReference type="Proteomes" id="UP001239111">
    <property type="component" value="Chromosome 2"/>
</dbReference>
<reference evidence="1" key="1">
    <citation type="submission" date="2023-04" db="EMBL/GenBank/DDBJ databases">
        <title>A chromosome-level genome assembly of the parasitoid wasp Eretmocerus hayati.</title>
        <authorList>
            <person name="Zhong Y."/>
            <person name="Liu S."/>
            <person name="Liu Y."/>
        </authorList>
    </citation>
    <scope>NUCLEOTIDE SEQUENCE</scope>
    <source>
        <strain evidence="1">ZJU_SS_LIU_2023</strain>
    </source>
</reference>
<protein>
    <submittedName>
        <fullName evidence="1">Uncharacterized protein</fullName>
    </submittedName>
</protein>
<accession>A0ACC2PCZ7</accession>
<evidence type="ECO:0000313" key="1">
    <source>
        <dbReference type="EMBL" id="KAJ8681489.1"/>
    </source>
</evidence>
<sequence>MSELLVRYFENLRSTDEAELYLENENIDSDNEWLETGEIQDKDNGSFQESNHPSSSSQGSQREASQGSYLSSTDSETPPQVQESPEFVPEPEKKKFKSIPMDEKIRILNKAERHPEWSLETLQRNGCAALSRKDTLVRWKEEVKRGGTQYDRAEFIRGKTYERFVEL</sequence>
<comment type="caution">
    <text evidence="1">The sequence shown here is derived from an EMBL/GenBank/DDBJ whole genome shotgun (WGS) entry which is preliminary data.</text>
</comment>
<evidence type="ECO:0000313" key="2">
    <source>
        <dbReference type="Proteomes" id="UP001239111"/>
    </source>
</evidence>
<dbReference type="EMBL" id="CM056742">
    <property type="protein sequence ID" value="KAJ8681489.1"/>
    <property type="molecule type" value="Genomic_DNA"/>
</dbReference>
<keyword evidence="2" id="KW-1185">Reference proteome</keyword>
<proteinExistence type="predicted"/>
<organism evidence="1 2">
    <name type="scientific">Eretmocerus hayati</name>
    <dbReference type="NCBI Taxonomy" id="131215"/>
    <lineage>
        <taxon>Eukaryota</taxon>
        <taxon>Metazoa</taxon>
        <taxon>Ecdysozoa</taxon>
        <taxon>Arthropoda</taxon>
        <taxon>Hexapoda</taxon>
        <taxon>Insecta</taxon>
        <taxon>Pterygota</taxon>
        <taxon>Neoptera</taxon>
        <taxon>Endopterygota</taxon>
        <taxon>Hymenoptera</taxon>
        <taxon>Apocrita</taxon>
        <taxon>Proctotrupomorpha</taxon>
        <taxon>Chalcidoidea</taxon>
        <taxon>Aphelinidae</taxon>
        <taxon>Aphelininae</taxon>
        <taxon>Eretmocerus</taxon>
    </lineage>
</organism>
<name>A0ACC2PCZ7_9HYME</name>